<organism evidence="4 5">
    <name type="scientific">Isoptericola luteus</name>
    <dbReference type="NCBI Taxonomy" id="2879484"/>
    <lineage>
        <taxon>Bacteria</taxon>
        <taxon>Bacillati</taxon>
        <taxon>Actinomycetota</taxon>
        <taxon>Actinomycetes</taxon>
        <taxon>Micrococcales</taxon>
        <taxon>Promicromonosporaceae</taxon>
        <taxon>Isoptericola</taxon>
    </lineage>
</organism>
<feature type="transmembrane region" description="Helical" evidence="2">
    <location>
        <begin position="239"/>
        <end position="261"/>
    </location>
</feature>
<proteinExistence type="predicted"/>
<dbReference type="RefSeq" id="WP_225563857.1">
    <property type="nucleotide sequence ID" value="NZ_JAIXCQ010000001.1"/>
</dbReference>
<evidence type="ECO:0008006" key="6">
    <source>
        <dbReference type="Google" id="ProtNLM"/>
    </source>
</evidence>
<keyword evidence="2" id="KW-1133">Transmembrane helix</keyword>
<keyword evidence="2" id="KW-0472">Membrane</keyword>
<feature type="compositionally biased region" description="Low complexity" evidence="1">
    <location>
        <begin position="170"/>
        <end position="186"/>
    </location>
</feature>
<evidence type="ECO:0000313" key="5">
    <source>
        <dbReference type="Proteomes" id="UP001319870"/>
    </source>
</evidence>
<evidence type="ECO:0000256" key="2">
    <source>
        <dbReference type="SAM" id="Phobius"/>
    </source>
</evidence>
<protein>
    <recommendedName>
        <fullName evidence="6">Gram-positive cocci surface proteins LPxTG domain-containing protein</fullName>
    </recommendedName>
</protein>
<feature type="region of interest" description="Disordered" evidence="1">
    <location>
        <begin position="119"/>
        <end position="212"/>
    </location>
</feature>
<evidence type="ECO:0000256" key="1">
    <source>
        <dbReference type="SAM" id="MobiDB-lite"/>
    </source>
</evidence>
<name>A0ABS7ZEF0_9MICO</name>
<keyword evidence="3" id="KW-0732">Signal</keyword>
<dbReference type="EMBL" id="JAIXCQ010000001">
    <property type="protein sequence ID" value="MCA5892145.1"/>
    <property type="molecule type" value="Genomic_DNA"/>
</dbReference>
<comment type="caution">
    <text evidence="4">The sequence shown here is derived from an EMBL/GenBank/DDBJ whole genome shotgun (WGS) entry which is preliminary data.</text>
</comment>
<reference evidence="4 5" key="1">
    <citation type="submission" date="2021-09" db="EMBL/GenBank/DDBJ databases">
        <title>Isoptericola luteus sp. nov., a novel bacterium isolated from Harbin, the capital city of Heilongjiang province.</title>
        <authorList>
            <person name="Li J."/>
        </authorList>
    </citation>
    <scope>NUCLEOTIDE SEQUENCE [LARGE SCALE GENOMIC DNA]</scope>
    <source>
        <strain evidence="4 5">NEAU-Y5</strain>
    </source>
</reference>
<feature type="compositionally biased region" description="Low complexity" evidence="1">
    <location>
        <begin position="146"/>
        <end position="158"/>
    </location>
</feature>
<feature type="chain" id="PRO_5045129432" description="Gram-positive cocci surface proteins LPxTG domain-containing protein" evidence="3">
    <location>
        <begin position="24"/>
        <end position="266"/>
    </location>
</feature>
<evidence type="ECO:0000313" key="4">
    <source>
        <dbReference type="EMBL" id="MCA5892145.1"/>
    </source>
</evidence>
<sequence length="266" mass="27205">MRSVTTVAALAAALLLPAAPAVASAGGSDAPVPYVVSADGLRLPDGVTFHEHGHVNVVYTVNGEERSANVHLELANDRDTAQFVGTSYLPWSFAFDAPAGAERCIVWVQVDGFDEHFGEGGQAPLCTTTPSTPEETPDPQGPQEPAPQETPGEPTPGEGPDESDEPEPVTPGGNETPETPGEPTTPQESPAPVEQDTETVVTEVEPPAGAPVDGEVVEVIAENEVATVSTDGELARTGATVTGVVGAALALLAAGAAILLLRRRAA</sequence>
<evidence type="ECO:0000256" key="3">
    <source>
        <dbReference type="SAM" id="SignalP"/>
    </source>
</evidence>
<accession>A0ABS7ZEF0</accession>
<keyword evidence="5" id="KW-1185">Reference proteome</keyword>
<keyword evidence="2" id="KW-0812">Transmembrane</keyword>
<gene>
    <name evidence="4" type="ORF">LEP48_02125</name>
</gene>
<dbReference type="Proteomes" id="UP001319870">
    <property type="component" value="Unassembled WGS sequence"/>
</dbReference>
<feature type="compositionally biased region" description="Low complexity" evidence="1">
    <location>
        <begin position="124"/>
        <end position="134"/>
    </location>
</feature>
<feature type="signal peptide" evidence="3">
    <location>
        <begin position="1"/>
        <end position="23"/>
    </location>
</feature>